<dbReference type="PANTHER" id="PTHR43065:SF23">
    <property type="entry name" value="SENSOR HISTIDINE KINASE PDTAS"/>
    <property type="match status" value="1"/>
</dbReference>
<dbReference type="InterPro" id="IPR036890">
    <property type="entry name" value="HATPase_C_sf"/>
</dbReference>
<evidence type="ECO:0000259" key="6">
    <source>
        <dbReference type="PROSITE" id="PS50113"/>
    </source>
</evidence>
<protein>
    <submittedName>
        <fullName evidence="8">PAS domain S-box protein</fullName>
    </submittedName>
</protein>
<dbReference type="SUPFAM" id="SSF158472">
    <property type="entry name" value="HAMP domain-like"/>
    <property type="match status" value="1"/>
</dbReference>
<dbReference type="Pfam" id="PF08447">
    <property type="entry name" value="PAS_3"/>
    <property type="match status" value="1"/>
</dbReference>
<dbReference type="Pfam" id="PF13188">
    <property type="entry name" value="PAS_8"/>
    <property type="match status" value="1"/>
</dbReference>
<dbReference type="SMART" id="SM00091">
    <property type="entry name" value="PAS"/>
    <property type="match status" value="3"/>
</dbReference>
<evidence type="ECO:0000256" key="1">
    <source>
        <dbReference type="ARBA" id="ARBA00004370"/>
    </source>
</evidence>
<feature type="domain" description="PAC" evidence="6">
    <location>
        <begin position="697"/>
        <end position="750"/>
    </location>
</feature>
<dbReference type="Proteomes" id="UP001209701">
    <property type="component" value="Unassembled WGS sequence"/>
</dbReference>
<dbReference type="CDD" id="cd06225">
    <property type="entry name" value="HAMP"/>
    <property type="match status" value="1"/>
</dbReference>
<dbReference type="InterPro" id="IPR001610">
    <property type="entry name" value="PAC"/>
</dbReference>
<dbReference type="Gene3D" id="6.10.340.10">
    <property type="match status" value="1"/>
</dbReference>
<evidence type="ECO:0000256" key="3">
    <source>
        <dbReference type="ARBA" id="ARBA00022679"/>
    </source>
</evidence>
<dbReference type="Gene3D" id="3.30.565.10">
    <property type="entry name" value="Histidine kinase-like ATPase, C-terminal domain"/>
    <property type="match status" value="1"/>
</dbReference>
<dbReference type="InterPro" id="IPR000014">
    <property type="entry name" value="PAS"/>
</dbReference>
<evidence type="ECO:0000259" key="7">
    <source>
        <dbReference type="PROSITE" id="PS50885"/>
    </source>
</evidence>
<comment type="subcellular location">
    <subcellularLocation>
        <location evidence="1">Membrane</location>
    </subcellularLocation>
</comment>
<feature type="domain" description="PAC" evidence="6">
    <location>
        <begin position="440"/>
        <end position="492"/>
    </location>
</feature>
<dbReference type="CDD" id="cd12915">
    <property type="entry name" value="PDC2_DGC_like"/>
    <property type="match status" value="1"/>
</dbReference>
<dbReference type="InterPro" id="IPR003594">
    <property type="entry name" value="HATPase_dom"/>
</dbReference>
<keyword evidence="2" id="KW-0597">Phosphoprotein</keyword>
<proteinExistence type="predicted"/>
<dbReference type="SMART" id="SM00086">
    <property type="entry name" value="PAC"/>
    <property type="match status" value="3"/>
</dbReference>
<keyword evidence="3" id="KW-0808">Transferase</keyword>
<dbReference type="InterPro" id="IPR035965">
    <property type="entry name" value="PAS-like_dom_sf"/>
</dbReference>
<dbReference type="InterPro" id="IPR011495">
    <property type="entry name" value="Sig_transdc_His_kin_sub2_dim/P"/>
</dbReference>
<dbReference type="InterPro" id="IPR013655">
    <property type="entry name" value="PAS_fold_3"/>
</dbReference>
<dbReference type="RefSeq" id="WP_263572364.1">
    <property type="nucleotide sequence ID" value="NZ_JAJIRN010000007.1"/>
</dbReference>
<feature type="domain" description="HAMP" evidence="7">
    <location>
        <begin position="302"/>
        <end position="354"/>
    </location>
</feature>
<feature type="domain" description="PAS" evidence="5">
    <location>
        <begin position="493"/>
        <end position="532"/>
    </location>
</feature>
<dbReference type="CDD" id="cd12914">
    <property type="entry name" value="PDC1_DGC_like"/>
    <property type="match status" value="1"/>
</dbReference>
<organism evidence="8 9">
    <name type="scientific">Roseateles oligotrophus</name>
    <dbReference type="NCBI Taxonomy" id="1769250"/>
    <lineage>
        <taxon>Bacteria</taxon>
        <taxon>Pseudomonadati</taxon>
        <taxon>Pseudomonadota</taxon>
        <taxon>Betaproteobacteria</taxon>
        <taxon>Burkholderiales</taxon>
        <taxon>Sphaerotilaceae</taxon>
        <taxon>Roseateles</taxon>
    </lineage>
</organism>
<dbReference type="SUPFAM" id="SSF55785">
    <property type="entry name" value="PYP-like sensor domain (PAS domain)"/>
    <property type="match status" value="3"/>
</dbReference>
<dbReference type="CDD" id="cd00130">
    <property type="entry name" value="PAS"/>
    <property type="match status" value="2"/>
</dbReference>
<dbReference type="InterPro" id="IPR003660">
    <property type="entry name" value="HAMP_dom"/>
</dbReference>
<dbReference type="PROSITE" id="PS50885">
    <property type="entry name" value="HAMP"/>
    <property type="match status" value="1"/>
</dbReference>
<evidence type="ECO:0000313" key="8">
    <source>
        <dbReference type="EMBL" id="MCV2369784.1"/>
    </source>
</evidence>
<dbReference type="Gene3D" id="3.30.450.20">
    <property type="entry name" value="PAS domain"/>
    <property type="match status" value="4"/>
</dbReference>
<dbReference type="PROSITE" id="PS50112">
    <property type="entry name" value="PAS"/>
    <property type="match status" value="1"/>
</dbReference>
<dbReference type="NCBIfam" id="TIGR00229">
    <property type="entry name" value="sensory_box"/>
    <property type="match status" value="2"/>
</dbReference>
<reference evidence="8 9" key="1">
    <citation type="submission" date="2021-11" db="EMBL/GenBank/DDBJ databases">
        <authorList>
            <person name="Liang Q."/>
            <person name="Mou H."/>
            <person name="Liu Z."/>
        </authorList>
    </citation>
    <scope>NUCLEOTIDE SEQUENCE [LARGE SCALE GENOMIC DNA]</scope>
    <source>
        <strain evidence="8 9">CHU3</strain>
    </source>
</reference>
<evidence type="ECO:0000256" key="4">
    <source>
        <dbReference type="ARBA" id="ARBA00022777"/>
    </source>
</evidence>
<dbReference type="Gene3D" id="2.10.70.100">
    <property type="match status" value="1"/>
</dbReference>
<comment type="caution">
    <text evidence="8">The sequence shown here is derived from an EMBL/GenBank/DDBJ whole genome shotgun (WGS) entry which is preliminary data.</text>
</comment>
<keyword evidence="9" id="KW-1185">Reference proteome</keyword>
<sequence length="966" mass="106196">MNAWLSRLSIRQQISALVLLVCLPLAVMLTWQVVEDLAHVRAEADQRVRILARSTAANLSRFLLDQEALLVRLAELPAIRALDPAACQLLLRDLVILDPRLNTLALRDLQANPICSALPSLASAAEMSQSPVFAAALHGDGFVVGGAETGRSSGRWLSVLSYPVRNQAGKKVGLIRMVIDLQKLSAELLAGLPTNAIVTVVDRNELTVLRSVEAAKYIGQPVPAAGTEAARLQREGFVSVQGMDGVRRRMAFTVLPGSGWRVVAGLPEAEVLAEFHSVLLQTLLMGLAVLTLALLLAWRLGLNVARPIAYLADTARRVAEGDQAVRAELTGSADVRQVAAQFNRMLDAFANEAQVRARAFGDLQQSEARFRALIELSSDWYWEQDENFRFTSMTDLTGAALIKTRQSRLGKTRWDLPSVDMDDAVWRQHREMLERHERFDDFQMKRIESDGQLAVYLSSGLPRFDTTGKFLGYHGVARDVTAARNAAALLSTTVERYQKVLANVYYGILLVDNEGRVEYVNQAFCDMFGLDRAAPDLIGLDNATVMKVTDGRLANSEAGLARVEELVALGKAVRDEEVACKNEHTLLRDFVPLLVDGEPRGRLWVFRDITRRQKTALALRLNESRLRMAEELAGIGSWVWPVTSGEAVWSDQMFKIYGRNRADGMPVAEAWQESIHPDDHQRLGDAIQTVRVSAQQFLIEFRIYTLDTKELRFISSKGVSVADAEGQVLHVWGVDQDVTAQKLAQQALQNSVNDKVALLNEVHHRVKNNLQVITSLLRLESRRSGETGTKTVLADMQARIRSMSLLHESLYRSGIFASVELSKYLKQLAGEAFRAQAPDGGLIRLELDLQPLQLSMDQAMPCGLLVNELMSNCLKHGFPPGSRGEVRVSLRPFDSPSDAAQALGHPGSWRLQVSDTGVGLPADFDLSHLASLGLQLASDLARQLGGDLDIGAGPGASFGVTFGVQP</sequence>
<dbReference type="EMBL" id="JAJIRN010000007">
    <property type="protein sequence ID" value="MCV2369784.1"/>
    <property type="molecule type" value="Genomic_DNA"/>
</dbReference>
<dbReference type="SMART" id="SM00304">
    <property type="entry name" value="HAMP"/>
    <property type="match status" value="1"/>
</dbReference>
<dbReference type="SUPFAM" id="SSF55874">
    <property type="entry name" value="ATPase domain of HSP90 chaperone/DNA topoisomerase II/histidine kinase"/>
    <property type="match status" value="1"/>
</dbReference>
<dbReference type="InterPro" id="IPR000700">
    <property type="entry name" value="PAS-assoc_C"/>
</dbReference>
<evidence type="ECO:0000313" key="9">
    <source>
        <dbReference type="Proteomes" id="UP001209701"/>
    </source>
</evidence>
<gene>
    <name evidence="8" type="ORF">LNV07_17015</name>
</gene>
<dbReference type="PANTHER" id="PTHR43065">
    <property type="entry name" value="SENSOR HISTIDINE KINASE"/>
    <property type="match status" value="1"/>
</dbReference>
<dbReference type="PROSITE" id="PS50113">
    <property type="entry name" value="PAC"/>
    <property type="match status" value="2"/>
</dbReference>
<dbReference type="SMART" id="SM00387">
    <property type="entry name" value="HATPase_c"/>
    <property type="match status" value="1"/>
</dbReference>
<name>A0ABT2YIA0_9BURK</name>
<dbReference type="Pfam" id="PF07568">
    <property type="entry name" value="HisKA_2"/>
    <property type="match status" value="1"/>
</dbReference>
<keyword evidence="4" id="KW-0418">Kinase</keyword>
<dbReference type="Pfam" id="PF02518">
    <property type="entry name" value="HATPase_c"/>
    <property type="match status" value="1"/>
</dbReference>
<dbReference type="Pfam" id="PF00672">
    <property type="entry name" value="HAMP"/>
    <property type="match status" value="1"/>
</dbReference>
<accession>A0ABT2YIA0</accession>
<evidence type="ECO:0000256" key="2">
    <source>
        <dbReference type="ARBA" id="ARBA00022553"/>
    </source>
</evidence>
<evidence type="ECO:0000259" key="5">
    <source>
        <dbReference type="PROSITE" id="PS50112"/>
    </source>
</evidence>